<name>D2QJ34_SPILD</name>
<dbReference type="AlphaFoldDB" id="D2QJ34"/>
<sequence length="48" mass="5389">MVYSPQDLCSANIRPFFRSAEIAFNFTVGYRQGKLLFVLIGPSISGNY</sequence>
<dbReference type="KEGG" id="sli:Slin_0997"/>
<keyword evidence="2" id="KW-1185">Reference proteome</keyword>
<accession>D2QJ34</accession>
<dbReference type="EMBL" id="CP001769">
    <property type="protein sequence ID" value="ADB37048.1"/>
    <property type="molecule type" value="Genomic_DNA"/>
</dbReference>
<gene>
    <name evidence="1" type="ordered locus">Slin_0997</name>
</gene>
<protein>
    <submittedName>
        <fullName evidence="1">Uncharacterized protein</fullName>
    </submittedName>
</protein>
<dbReference type="Proteomes" id="UP000002028">
    <property type="component" value="Chromosome"/>
</dbReference>
<organism evidence="1 2">
    <name type="scientific">Spirosoma linguale (strain ATCC 33905 / DSM 74 / LMG 10896 / Claus 1)</name>
    <dbReference type="NCBI Taxonomy" id="504472"/>
    <lineage>
        <taxon>Bacteria</taxon>
        <taxon>Pseudomonadati</taxon>
        <taxon>Bacteroidota</taxon>
        <taxon>Cytophagia</taxon>
        <taxon>Cytophagales</taxon>
        <taxon>Cytophagaceae</taxon>
        <taxon>Spirosoma</taxon>
    </lineage>
</organism>
<dbReference type="HOGENOM" id="CLU_3157955_0_0_10"/>
<dbReference type="STRING" id="504472.Slin_0997"/>
<reference evidence="1 2" key="1">
    <citation type="journal article" date="2010" name="Stand. Genomic Sci.">
        <title>Complete genome sequence of Spirosoma linguale type strain (1).</title>
        <authorList>
            <person name="Lail K."/>
            <person name="Sikorski J."/>
            <person name="Saunders E."/>
            <person name="Lapidus A."/>
            <person name="Glavina Del Rio T."/>
            <person name="Copeland A."/>
            <person name="Tice H."/>
            <person name="Cheng J.-F."/>
            <person name="Lucas S."/>
            <person name="Nolan M."/>
            <person name="Bruce D."/>
            <person name="Goodwin L."/>
            <person name="Pitluck S."/>
            <person name="Ivanova N."/>
            <person name="Mavromatis K."/>
            <person name="Ovchinnikova G."/>
            <person name="Pati A."/>
            <person name="Chen A."/>
            <person name="Palaniappan K."/>
            <person name="Land M."/>
            <person name="Hauser L."/>
            <person name="Chang Y.-J."/>
            <person name="Jeffries C.D."/>
            <person name="Chain P."/>
            <person name="Brettin T."/>
            <person name="Detter J.C."/>
            <person name="Schuetze A."/>
            <person name="Rohde M."/>
            <person name="Tindall B.J."/>
            <person name="Goeker M."/>
            <person name="Bristow J."/>
            <person name="Eisen J.A."/>
            <person name="Markowitz V."/>
            <person name="Hugenholtz P."/>
            <person name="Kyrpides N.C."/>
            <person name="Klenk H.-P."/>
            <person name="Chen F."/>
        </authorList>
    </citation>
    <scope>NUCLEOTIDE SEQUENCE [LARGE SCALE GENOMIC DNA]</scope>
    <source>
        <strain evidence="2">ATCC 33905 / DSM 74 / LMG 10896 / Claus 1</strain>
    </source>
</reference>
<proteinExistence type="predicted"/>
<evidence type="ECO:0000313" key="1">
    <source>
        <dbReference type="EMBL" id="ADB37048.1"/>
    </source>
</evidence>
<evidence type="ECO:0000313" key="2">
    <source>
        <dbReference type="Proteomes" id="UP000002028"/>
    </source>
</evidence>